<dbReference type="GO" id="GO:0008156">
    <property type="term" value="P:negative regulation of DNA replication"/>
    <property type="evidence" value="ECO:0007669"/>
    <property type="project" value="UniProtKB-UniRule"/>
</dbReference>
<comment type="similarity">
    <text evidence="6">Belongs to the YabA family.</text>
</comment>
<evidence type="ECO:0000256" key="3">
    <source>
        <dbReference type="ARBA" id="ARBA00022723"/>
    </source>
</evidence>
<accession>A0A8E2LD30</accession>
<keyword evidence="3 6" id="KW-0479">Metal-binding</keyword>
<dbReference type="PIRSF" id="PIRSF021439">
    <property type="entry name" value="DUF972"/>
    <property type="match status" value="1"/>
</dbReference>
<feature type="binding site" evidence="6">
    <location>
        <position position="102"/>
    </location>
    <ligand>
        <name>Zn(2+)</name>
        <dbReference type="ChEBI" id="CHEBI:29105"/>
    </ligand>
</feature>
<feature type="binding site" evidence="6">
    <location>
        <position position="115"/>
    </location>
    <ligand>
        <name>Zn(2+)</name>
        <dbReference type="ChEBI" id="CHEBI:29105"/>
    </ligand>
</feature>
<keyword evidence="4 6" id="KW-0862">Zinc</keyword>
<sequence>MDKKEFFDSVSNMEVQIGNLYQQLGELKKNLAEMIEENNSLKIENEYLRRRLDNGEYAIIQDVAIQKNSRKEDQADSNHKDFDIGEGYDNLARLYQEGFHICNVHFGSPRKDEDCLFCLSFLNKK</sequence>
<feature type="binding site" evidence="6">
    <location>
        <position position="100"/>
    </location>
    <ligand>
        <name>Zn(2+)</name>
        <dbReference type="ChEBI" id="CHEBI:29105"/>
    </ligand>
</feature>
<keyword evidence="7" id="KW-0175">Coiled coil</keyword>
<proteinExistence type="inferred from homology"/>
<keyword evidence="5 6" id="KW-0236">DNA replication inhibitor</keyword>
<dbReference type="Pfam" id="PF06156">
    <property type="entry name" value="YabA"/>
    <property type="match status" value="1"/>
</dbReference>
<dbReference type="RefSeq" id="WP_078111242.1">
    <property type="nucleotide sequence ID" value="NZ_CP065424.1"/>
</dbReference>
<reference evidence="8" key="2">
    <citation type="submission" date="2023-03" db="EMBL/GenBank/DDBJ databases">
        <title>Bacterial isolates from washroom surfaces on a university campus.</title>
        <authorList>
            <person name="Holman D.B."/>
            <person name="Gzyl K.E."/>
            <person name="Taheri A.E."/>
        </authorList>
    </citation>
    <scope>NUCLEOTIDE SEQUENCE</scope>
    <source>
        <strain evidence="8">RD03</strain>
    </source>
</reference>
<dbReference type="HAMAP" id="MF_01159">
    <property type="entry name" value="YabA"/>
    <property type="match status" value="1"/>
</dbReference>
<evidence type="ECO:0000313" key="8">
    <source>
        <dbReference type="EMBL" id="MDH5164205.1"/>
    </source>
</evidence>
<evidence type="ECO:0000256" key="7">
    <source>
        <dbReference type="SAM" id="Coils"/>
    </source>
</evidence>
<comment type="subcellular location">
    <subcellularLocation>
        <location evidence="6">Cytoplasm</location>
        <location evidence="6">Nucleoid</location>
    </subcellularLocation>
    <text evidence="6">Localizes in tight foci, which correspond to the replisome at mid-cell throughout the cell cycle.</text>
</comment>
<keyword evidence="1 6" id="KW-0963">Cytoplasm</keyword>
<dbReference type="GO" id="GO:0043590">
    <property type="term" value="C:bacterial nucleoid"/>
    <property type="evidence" value="ECO:0007669"/>
    <property type="project" value="UniProtKB-UniRule"/>
</dbReference>
<comment type="cofactor">
    <cofactor evidence="6">
        <name>Zn(2+)</name>
        <dbReference type="ChEBI" id="CHEBI:29105"/>
    </cofactor>
    <text evidence="6">Binds 1 zinc ion per subunit.</text>
</comment>
<protein>
    <recommendedName>
        <fullName evidence="6">Replication initiation control protein YabA</fullName>
    </recommendedName>
</protein>
<keyword evidence="2 6" id="KW-0235">DNA replication</keyword>
<evidence type="ECO:0000313" key="10">
    <source>
        <dbReference type="Proteomes" id="UP000189761"/>
    </source>
</evidence>
<gene>
    <name evidence="6 8" type="primary">yabA</name>
    <name evidence="9" type="ORF">BWZ43_22280</name>
    <name evidence="8" type="ORF">P5X88_25050</name>
</gene>
<dbReference type="Proteomes" id="UP001159179">
    <property type="component" value="Unassembled WGS sequence"/>
</dbReference>
<evidence type="ECO:0000256" key="2">
    <source>
        <dbReference type="ARBA" id="ARBA00022705"/>
    </source>
</evidence>
<dbReference type="InterPro" id="IPR010377">
    <property type="entry name" value="YabA"/>
</dbReference>
<evidence type="ECO:0000256" key="4">
    <source>
        <dbReference type="ARBA" id="ARBA00022833"/>
    </source>
</evidence>
<dbReference type="EMBL" id="JAROYP010000026">
    <property type="protein sequence ID" value="MDH5164205.1"/>
    <property type="molecule type" value="Genomic_DNA"/>
</dbReference>
<feature type="binding site" evidence="6">
    <location>
        <position position="118"/>
    </location>
    <ligand>
        <name>Zn(2+)</name>
        <dbReference type="ChEBI" id="CHEBI:29105"/>
    </ligand>
</feature>
<organism evidence="9 10">
    <name type="scientific">Heyndrickxia oleronia</name>
    <dbReference type="NCBI Taxonomy" id="38875"/>
    <lineage>
        <taxon>Bacteria</taxon>
        <taxon>Bacillati</taxon>
        <taxon>Bacillota</taxon>
        <taxon>Bacilli</taxon>
        <taxon>Bacillales</taxon>
        <taxon>Bacillaceae</taxon>
        <taxon>Heyndrickxia</taxon>
    </lineage>
</organism>
<comment type="subunit">
    <text evidence="6">Homotetramer. Interacts with both DnaA and DnaN, acting as a bridge between these two proteins.</text>
</comment>
<evidence type="ECO:0000256" key="1">
    <source>
        <dbReference type="ARBA" id="ARBA00022490"/>
    </source>
</evidence>
<dbReference type="EMBL" id="MTLA01000355">
    <property type="protein sequence ID" value="OOP66187.1"/>
    <property type="molecule type" value="Genomic_DNA"/>
</dbReference>
<evidence type="ECO:0000313" key="9">
    <source>
        <dbReference type="EMBL" id="OOP66187.1"/>
    </source>
</evidence>
<reference evidence="9 10" key="1">
    <citation type="submission" date="2017-01" db="EMBL/GenBank/DDBJ databases">
        <title>Draft genome sequence of Bacillus oleronius.</title>
        <authorList>
            <person name="Allam M."/>
        </authorList>
    </citation>
    <scope>NUCLEOTIDE SEQUENCE [LARGE SCALE GENOMIC DNA]</scope>
    <source>
        <strain evidence="9 10">DSM 9356</strain>
    </source>
</reference>
<keyword evidence="10" id="KW-1185">Reference proteome</keyword>
<evidence type="ECO:0000256" key="6">
    <source>
        <dbReference type="HAMAP-Rule" id="MF_01159"/>
    </source>
</evidence>
<dbReference type="NCBIfam" id="NF009644">
    <property type="entry name" value="PRK13169.1-5"/>
    <property type="match status" value="1"/>
</dbReference>
<evidence type="ECO:0000256" key="5">
    <source>
        <dbReference type="ARBA" id="ARBA00022880"/>
    </source>
</evidence>
<dbReference type="AlphaFoldDB" id="A0A8E2LD30"/>
<name>A0A8E2LD30_9BACI</name>
<dbReference type="Proteomes" id="UP000189761">
    <property type="component" value="Unassembled WGS sequence"/>
</dbReference>
<dbReference type="GO" id="GO:0008270">
    <property type="term" value="F:zinc ion binding"/>
    <property type="evidence" value="ECO:0007669"/>
    <property type="project" value="UniProtKB-UniRule"/>
</dbReference>
<comment type="function">
    <text evidence="6">Involved in control of chromosome replication initiation. Inhibits the cooperative binding of DnaA to the oriC region, thus negatively regulating initiation of chromosome replication. Inhibits the ability of DnaA-ATP to form a helix on DNA; does not disassemble preformed DnaA-DNA helices. Decreases the residence time of DnaA on the chromosome at its binding sites (oriC, replication forks and promoter-binding sites). Tethers DnaA to the replication machinery via the DNA polymerase beta sliding clamp subunit (dnaN). Associates with oriC and other DnaA targets on the chromosome in a DnaA-dependent manner.</text>
</comment>
<feature type="coiled-coil region" evidence="7">
    <location>
        <begin position="10"/>
        <end position="51"/>
    </location>
</feature>
<comment type="caution">
    <text evidence="9">The sequence shown here is derived from an EMBL/GenBank/DDBJ whole genome shotgun (WGS) entry which is preliminary data.</text>
</comment>
<dbReference type="GO" id="GO:0006260">
    <property type="term" value="P:DNA replication"/>
    <property type="evidence" value="ECO:0007669"/>
    <property type="project" value="UniProtKB-KW"/>
</dbReference>